<dbReference type="AlphaFoldDB" id="A0A0H2RLH5"/>
<keyword evidence="2" id="KW-1185">Reference proteome</keyword>
<sequence>MSRKLDYDAKSVALRSLVTRTIKTASEAAGRPIILPTSCNSETVAMEVGEGAGEATRDGRKCLGLGENRAFRSDEFAMGKDAFEIAIGDRTFTNAGNGAAPINELEEKRLEDANILLSLRTNVVFANTEKK</sequence>
<dbReference type="InParanoid" id="A0A0H2RLH5"/>
<evidence type="ECO:0000313" key="2">
    <source>
        <dbReference type="Proteomes" id="UP000053477"/>
    </source>
</evidence>
<proteinExistence type="predicted"/>
<evidence type="ECO:0000313" key="1">
    <source>
        <dbReference type="EMBL" id="KLO10313.1"/>
    </source>
</evidence>
<protein>
    <submittedName>
        <fullName evidence="1">Uncharacterized protein</fullName>
    </submittedName>
</protein>
<organism evidence="1 2">
    <name type="scientific">Schizopora paradoxa</name>
    <dbReference type="NCBI Taxonomy" id="27342"/>
    <lineage>
        <taxon>Eukaryota</taxon>
        <taxon>Fungi</taxon>
        <taxon>Dikarya</taxon>
        <taxon>Basidiomycota</taxon>
        <taxon>Agaricomycotina</taxon>
        <taxon>Agaricomycetes</taxon>
        <taxon>Hymenochaetales</taxon>
        <taxon>Schizoporaceae</taxon>
        <taxon>Schizopora</taxon>
    </lineage>
</organism>
<dbReference type="EMBL" id="KQ086029">
    <property type="protein sequence ID" value="KLO10313.1"/>
    <property type="molecule type" value="Genomic_DNA"/>
</dbReference>
<accession>A0A0H2RLH5</accession>
<reference evidence="1 2" key="1">
    <citation type="submission" date="2015-04" db="EMBL/GenBank/DDBJ databases">
        <title>Complete genome sequence of Schizopora paradoxa KUC8140, a cosmopolitan wood degrader in East Asia.</title>
        <authorList>
            <consortium name="DOE Joint Genome Institute"/>
            <person name="Min B."/>
            <person name="Park H."/>
            <person name="Jang Y."/>
            <person name="Kim J.-J."/>
            <person name="Kim K.H."/>
            <person name="Pangilinan J."/>
            <person name="Lipzen A."/>
            <person name="Riley R."/>
            <person name="Grigoriev I.V."/>
            <person name="Spatafora J.W."/>
            <person name="Choi I.-G."/>
        </authorList>
    </citation>
    <scope>NUCLEOTIDE SEQUENCE [LARGE SCALE GENOMIC DNA]</scope>
    <source>
        <strain evidence="1 2">KUC8140</strain>
    </source>
</reference>
<gene>
    <name evidence="1" type="ORF">SCHPADRAFT_892420</name>
</gene>
<dbReference type="Proteomes" id="UP000053477">
    <property type="component" value="Unassembled WGS sequence"/>
</dbReference>
<name>A0A0H2RLH5_9AGAM</name>